<dbReference type="Proteomes" id="UP000517916">
    <property type="component" value="Unassembled WGS sequence"/>
</dbReference>
<dbReference type="Gene3D" id="2.20.25.10">
    <property type="match status" value="1"/>
</dbReference>
<gene>
    <name evidence="2" type="ORF">BC739_003594</name>
</gene>
<accession>A0ABR6BHN4</accession>
<evidence type="ECO:0000256" key="1">
    <source>
        <dbReference type="ARBA" id="ARBA00007378"/>
    </source>
</evidence>
<dbReference type="SUPFAM" id="SSF82784">
    <property type="entry name" value="OsmC-like"/>
    <property type="match status" value="1"/>
</dbReference>
<evidence type="ECO:0000313" key="2">
    <source>
        <dbReference type="EMBL" id="MBA8926395.1"/>
    </source>
</evidence>
<dbReference type="InterPro" id="IPR015946">
    <property type="entry name" value="KH_dom-like_a/b"/>
</dbReference>
<dbReference type="InterPro" id="IPR036102">
    <property type="entry name" value="OsmC/Ohrsf"/>
</dbReference>
<dbReference type="Gene3D" id="3.30.300.20">
    <property type="match status" value="1"/>
</dbReference>
<protein>
    <submittedName>
        <fullName evidence="2">Ohr subfamily peroxiredoxin</fullName>
    </submittedName>
</protein>
<dbReference type="RefSeq" id="WP_025360963.1">
    <property type="nucleotide sequence ID" value="NZ_BAAABQ010000009.1"/>
</dbReference>
<keyword evidence="3" id="KW-1185">Reference proteome</keyword>
<dbReference type="NCBIfam" id="TIGR03561">
    <property type="entry name" value="organ_hyd_perox"/>
    <property type="match status" value="1"/>
</dbReference>
<evidence type="ECO:0000313" key="3">
    <source>
        <dbReference type="Proteomes" id="UP000517916"/>
    </source>
</evidence>
<sequence>MSALYTAEVTSSGDGRSGRVRASDGLIDTALAAPREIGGPGGATNPEQLFAAGYAACFHSALRIAARKQRATLVGDTVTARIGLGQDPDGYLLSAELSVHLPGVPAEQAHSLVQQAHQLCPYSRAVRGNVAVALRVTS</sequence>
<reference evidence="2 3" key="1">
    <citation type="submission" date="2020-08" db="EMBL/GenBank/DDBJ databases">
        <title>Genomic Encyclopedia of Archaeal and Bacterial Type Strains, Phase II (KMG-II): from individual species to whole genera.</title>
        <authorList>
            <person name="Goeker M."/>
        </authorList>
    </citation>
    <scope>NUCLEOTIDE SEQUENCE [LARGE SCALE GENOMIC DNA]</scope>
    <source>
        <strain evidence="2 3">DSM 43850</strain>
    </source>
</reference>
<dbReference type="InterPro" id="IPR003718">
    <property type="entry name" value="OsmC/Ohr_fam"/>
</dbReference>
<proteinExistence type="inferred from homology"/>
<comment type="similarity">
    <text evidence="1">Belongs to the OsmC/Ohr family.</text>
</comment>
<dbReference type="InterPro" id="IPR019953">
    <property type="entry name" value="OHR"/>
</dbReference>
<dbReference type="PANTHER" id="PTHR33797:SF2">
    <property type="entry name" value="ORGANIC HYDROPEROXIDE RESISTANCE PROTEIN-LIKE"/>
    <property type="match status" value="1"/>
</dbReference>
<name>A0ABR6BHN4_9PSEU</name>
<comment type="caution">
    <text evidence="2">The sequence shown here is derived from an EMBL/GenBank/DDBJ whole genome shotgun (WGS) entry which is preliminary data.</text>
</comment>
<dbReference type="EMBL" id="JACJID010000002">
    <property type="protein sequence ID" value="MBA8926395.1"/>
    <property type="molecule type" value="Genomic_DNA"/>
</dbReference>
<dbReference type="Pfam" id="PF02566">
    <property type="entry name" value="OsmC"/>
    <property type="match status" value="1"/>
</dbReference>
<dbReference type="PANTHER" id="PTHR33797">
    <property type="entry name" value="ORGANIC HYDROPEROXIDE RESISTANCE PROTEIN-LIKE"/>
    <property type="match status" value="1"/>
</dbReference>
<organism evidence="2 3">
    <name type="scientific">Kutzneria viridogrisea</name>
    <dbReference type="NCBI Taxonomy" id="47990"/>
    <lineage>
        <taxon>Bacteria</taxon>
        <taxon>Bacillati</taxon>
        <taxon>Actinomycetota</taxon>
        <taxon>Actinomycetes</taxon>
        <taxon>Pseudonocardiales</taxon>
        <taxon>Pseudonocardiaceae</taxon>
        <taxon>Kutzneria</taxon>
    </lineage>
</organism>